<dbReference type="Pfam" id="PF04365">
    <property type="entry name" value="BrnT_toxin"/>
    <property type="match status" value="1"/>
</dbReference>
<name>A0A2M8R6G8_9BRAD</name>
<comment type="caution">
    <text evidence="2">The sequence shown here is derived from an EMBL/GenBank/DDBJ whole genome shotgun (WGS) entry which is preliminary data.</text>
</comment>
<keyword evidence="3" id="KW-1185">Reference proteome</keyword>
<reference evidence="2 3" key="1">
    <citation type="submission" date="2017-11" db="EMBL/GenBank/DDBJ databases">
        <title>Bradyrhizobium forestalis sp. nov., an efficient nitrogen-fixing bacterium isolated from nodules of forest legume species in the Amazon.</title>
        <authorList>
            <person name="Costa E.M."/>
            <person name="Guimaraes A."/>
            <person name="Carvalho T.S."/>
            <person name="Rodrigues T.L."/>
            <person name="Ribeiro P.R.A."/>
            <person name="Lebbe L."/>
            <person name="Willems A."/>
            <person name="Moreira F.M.S."/>
        </authorList>
    </citation>
    <scope>NUCLEOTIDE SEQUENCE [LARGE SCALE GENOMIC DNA]</scope>
    <source>
        <strain evidence="2 3">INPA54B</strain>
    </source>
</reference>
<proteinExistence type="predicted"/>
<dbReference type="Gene3D" id="3.10.450.530">
    <property type="entry name" value="Ribonuclease toxin, BrnT, of type II toxin-antitoxin system"/>
    <property type="match status" value="1"/>
</dbReference>
<dbReference type="AlphaFoldDB" id="A0A2M8R6G8"/>
<evidence type="ECO:0000313" key="2">
    <source>
        <dbReference type="EMBL" id="PJG53397.1"/>
    </source>
</evidence>
<dbReference type="EMBL" id="PGVG01000017">
    <property type="protein sequence ID" value="PJG53397.1"/>
    <property type="molecule type" value="Genomic_DNA"/>
</dbReference>
<dbReference type="InterPro" id="IPR038573">
    <property type="entry name" value="BrnT_sf"/>
</dbReference>
<gene>
    <name evidence="2" type="ORF">CVM73_21090</name>
</gene>
<evidence type="ECO:0000256" key="1">
    <source>
        <dbReference type="SAM" id="MobiDB-lite"/>
    </source>
</evidence>
<dbReference type="OrthoDB" id="839663at2"/>
<organism evidence="2 3">
    <name type="scientific">Bradyrhizobium forestalis</name>
    <dbReference type="NCBI Taxonomy" id="1419263"/>
    <lineage>
        <taxon>Bacteria</taxon>
        <taxon>Pseudomonadati</taxon>
        <taxon>Pseudomonadota</taxon>
        <taxon>Alphaproteobacteria</taxon>
        <taxon>Hyphomicrobiales</taxon>
        <taxon>Nitrobacteraceae</taxon>
        <taxon>Bradyrhizobium</taxon>
    </lineage>
</organism>
<feature type="region of interest" description="Disordered" evidence="1">
    <location>
        <begin position="85"/>
        <end position="105"/>
    </location>
</feature>
<accession>A0A2M8R6G8</accession>
<dbReference type="RefSeq" id="WP_100233774.1">
    <property type="nucleotide sequence ID" value="NZ_PGVG01000017.1"/>
</dbReference>
<dbReference type="Proteomes" id="UP000231194">
    <property type="component" value="Unassembled WGS sequence"/>
</dbReference>
<protein>
    <submittedName>
        <fullName evidence="2">BrnT family toxin</fullName>
    </submittedName>
</protein>
<dbReference type="InterPro" id="IPR007460">
    <property type="entry name" value="BrnT_toxin"/>
</dbReference>
<sequence length="105" mass="12177">MPDFSSLAPAGFEWDEEKNKANLIKHGISFDDASQIFYGPMVVRQSDRNDEERWIAVGEFNDRILTVIFTRRAKAIRIISARRPRPDEKRAYREASMGRSPQGKY</sequence>
<evidence type="ECO:0000313" key="3">
    <source>
        <dbReference type="Proteomes" id="UP000231194"/>
    </source>
</evidence>